<dbReference type="Proteomes" id="UP000290365">
    <property type="component" value="Chromosome"/>
</dbReference>
<dbReference type="EMBL" id="CP035758">
    <property type="protein sequence ID" value="QBD79584.1"/>
    <property type="molecule type" value="Genomic_DNA"/>
</dbReference>
<organism evidence="2 3">
    <name type="scientific">Ktedonosporobacter rubrisoli</name>
    <dbReference type="NCBI Taxonomy" id="2509675"/>
    <lineage>
        <taxon>Bacteria</taxon>
        <taxon>Bacillati</taxon>
        <taxon>Chloroflexota</taxon>
        <taxon>Ktedonobacteria</taxon>
        <taxon>Ktedonobacterales</taxon>
        <taxon>Ktedonosporobacteraceae</taxon>
        <taxon>Ktedonosporobacter</taxon>
    </lineage>
</organism>
<evidence type="ECO:0000313" key="2">
    <source>
        <dbReference type="EMBL" id="QBD79584.1"/>
    </source>
</evidence>
<keyword evidence="1" id="KW-0732">Signal</keyword>
<protein>
    <submittedName>
        <fullName evidence="2">Uncharacterized protein</fullName>
    </submittedName>
</protein>
<feature type="chain" id="PRO_5020325472" evidence="1">
    <location>
        <begin position="24"/>
        <end position="165"/>
    </location>
</feature>
<dbReference type="KEGG" id="kbs:EPA93_27845"/>
<evidence type="ECO:0000256" key="1">
    <source>
        <dbReference type="SAM" id="SignalP"/>
    </source>
</evidence>
<reference evidence="2 3" key="1">
    <citation type="submission" date="2019-01" db="EMBL/GenBank/DDBJ databases">
        <title>Ktedonosporobacter rubrisoli SCAWS-G2.</title>
        <authorList>
            <person name="Huang Y."/>
            <person name="Yan B."/>
        </authorList>
    </citation>
    <scope>NUCLEOTIDE SEQUENCE [LARGE SCALE GENOMIC DNA]</scope>
    <source>
        <strain evidence="2 3">SCAWS-G2</strain>
    </source>
</reference>
<dbReference type="AlphaFoldDB" id="A0A4P6JVL8"/>
<sequence length="165" mass="17905">MQRKRLFLTGFLCLALIAVAAFASVQFFSRGNPAKAADPEPASLPANVIVRCEHQMCYVWNAQGPFSNRMLLTTTVAASPNNFMLAFCDGGAATDTITFAFAKHGSTQALKTYEIKVSDCQQKHKIIDLSELPSGDLDLLLNTNSNAVLKLSVHTTGIDINARKI</sequence>
<gene>
    <name evidence="2" type="ORF">EPA93_27845</name>
</gene>
<feature type="signal peptide" evidence="1">
    <location>
        <begin position="1"/>
        <end position="23"/>
    </location>
</feature>
<name>A0A4P6JVL8_KTERU</name>
<evidence type="ECO:0000313" key="3">
    <source>
        <dbReference type="Proteomes" id="UP000290365"/>
    </source>
</evidence>
<keyword evidence="3" id="KW-1185">Reference proteome</keyword>
<dbReference type="RefSeq" id="WP_129890650.1">
    <property type="nucleotide sequence ID" value="NZ_CP035758.1"/>
</dbReference>
<proteinExistence type="predicted"/>
<accession>A0A4P6JVL8</accession>